<feature type="region of interest" description="Disordered" evidence="14">
    <location>
        <begin position="239"/>
        <end position="345"/>
    </location>
</feature>
<feature type="compositionally biased region" description="Acidic residues" evidence="14">
    <location>
        <begin position="62"/>
        <end position="76"/>
    </location>
</feature>
<feature type="compositionally biased region" description="Basic and acidic residues" evidence="14">
    <location>
        <begin position="268"/>
        <end position="278"/>
    </location>
</feature>
<dbReference type="GO" id="GO:0003677">
    <property type="term" value="F:DNA binding"/>
    <property type="evidence" value="ECO:0007669"/>
    <property type="project" value="InterPro"/>
</dbReference>
<protein>
    <recommendedName>
        <fullName evidence="15">ERCC4 domain-containing protein</fullName>
    </recommendedName>
</protein>
<organism evidence="16 17">
    <name type="scientific">Mucor circinelloides f. lusitanicus</name>
    <name type="common">Mucor racemosus var. lusitanicus</name>
    <dbReference type="NCBI Taxonomy" id="29924"/>
    <lineage>
        <taxon>Eukaryota</taxon>
        <taxon>Fungi</taxon>
        <taxon>Fungi incertae sedis</taxon>
        <taxon>Mucoromycota</taxon>
        <taxon>Mucoromycotina</taxon>
        <taxon>Mucoromycetes</taxon>
        <taxon>Mucorales</taxon>
        <taxon>Mucorineae</taxon>
        <taxon>Mucoraceae</taxon>
        <taxon>Mucor</taxon>
    </lineage>
</organism>
<evidence type="ECO:0000256" key="7">
    <source>
        <dbReference type="ARBA" id="ARBA00022763"/>
    </source>
</evidence>
<dbReference type="InterPro" id="IPR033310">
    <property type="entry name" value="Mms4/EME1/EME2"/>
</dbReference>
<gene>
    <name evidence="16" type="ORF">FB192DRAFT_1030806</name>
</gene>
<evidence type="ECO:0000256" key="4">
    <source>
        <dbReference type="ARBA" id="ARBA00022722"/>
    </source>
</evidence>
<evidence type="ECO:0000256" key="5">
    <source>
        <dbReference type="ARBA" id="ARBA00022723"/>
    </source>
</evidence>
<dbReference type="GO" id="GO:0005634">
    <property type="term" value="C:nucleus"/>
    <property type="evidence" value="ECO:0007669"/>
    <property type="project" value="UniProtKB-SubCell"/>
</dbReference>
<keyword evidence="13" id="KW-0469">Meiosis</keyword>
<keyword evidence="5" id="KW-0479">Metal-binding</keyword>
<evidence type="ECO:0000256" key="2">
    <source>
        <dbReference type="ARBA" id="ARBA00004123"/>
    </source>
</evidence>
<keyword evidence="10" id="KW-0233">DNA recombination</keyword>
<keyword evidence="12" id="KW-0539">Nucleus</keyword>
<dbReference type="Gene3D" id="1.10.8.10">
    <property type="entry name" value="DNA helicase RuvA subunit, C-terminal domain"/>
    <property type="match status" value="1"/>
</dbReference>
<dbReference type="GO" id="GO:0031297">
    <property type="term" value="P:replication fork processing"/>
    <property type="evidence" value="ECO:0007669"/>
    <property type="project" value="TreeGrafter"/>
</dbReference>
<feature type="compositionally biased region" description="Polar residues" evidence="14">
    <location>
        <begin position="87"/>
        <end position="114"/>
    </location>
</feature>
<evidence type="ECO:0000259" key="15">
    <source>
        <dbReference type="Pfam" id="PF02732"/>
    </source>
</evidence>
<keyword evidence="4" id="KW-0540">Nuclease</keyword>
<evidence type="ECO:0000256" key="13">
    <source>
        <dbReference type="ARBA" id="ARBA00023254"/>
    </source>
</evidence>
<sequence>MNNMDDLIDQVLAIDSSKSRSDILVDLKHTKSVETTINRIFDGDFLSGTERDPSKSAFVILDSDDDDDDDDDDNDTMEPIPPKPRQKSPQLVTLQDSLENSSFDMMSPKASYSNDIKMPTPKRKIRMTDELDDFFNTPPPPADTEDTFSLLDGDSEKDDTGPPPSSPPPATSSPPPPSFLSLDDDIMASPSPVETTSRKEEKSNSIFGSHFDDEVDDVGELPSATDFFDDLLLKKPATPIVELDDDDDDVIEINSPPPPPPSTSKPSSIDRKEKRRAYEYNFDFDTIADPPPSSRRRLDEDPVDDVVPMTAAERREKEREEKKRQKELAAEEKRRQKAKALEEKQKEKELKQLKKERKLLFEKENRIRADRNEILKEIIVDVHPDFLKTKPGQLLELVLTKKEAEFQDLLLQNPDPTYTLSWRRKTNSEWDPNSRAFIPLSNTMIVQEPVVLVYVDMPNLTLRIKAKTIDRYIDIIEDDCDGRQIMLLIEGLEVYYRKKLLLKRRQFDAEVRGAFNEDGEGSSTTTTAASKRKNNLANLDDGLEPSDIEECLNYLQLVRGVMLVPTKDEEDTASWIESLTTDLALGRYKSKNVNDSYKRFNCAHLPLRIALRGPTQHCNHSTKRINVKTHQTAKCY</sequence>
<dbReference type="GO" id="GO:0006302">
    <property type="term" value="P:double-strand break repair"/>
    <property type="evidence" value="ECO:0007669"/>
    <property type="project" value="TreeGrafter"/>
</dbReference>
<dbReference type="PANTHER" id="PTHR21077">
    <property type="entry name" value="EME1 PROTEIN"/>
    <property type="match status" value="1"/>
</dbReference>
<dbReference type="Pfam" id="PF02732">
    <property type="entry name" value="ERCC4"/>
    <property type="match status" value="1"/>
</dbReference>
<dbReference type="GO" id="GO:0048476">
    <property type="term" value="C:Holliday junction resolvase complex"/>
    <property type="evidence" value="ECO:0007669"/>
    <property type="project" value="InterPro"/>
</dbReference>
<dbReference type="EMBL" id="JAAECE010000010">
    <property type="protein sequence ID" value="KAF1797137.1"/>
    <property type="molecule type" value="Genomic_DNA"/>
</dbReference>
<feature type="region of interest" description="Disordered" evidence="14">
    <location>
        <begin position="45"/>
        <end position="222"/>
    </location>
</feature>
<feature type="compositionally biased region" description="Acidic residues" evidence="14">
    <location>
        <begin position="242"/>
        <end position="251"/>
    </location>
</feature>
<evidence type="ECO:0000256" key="12">
    <source>
        <dbReference type="ARBA" id="ARBA00023242"/>
    </source>
</evidence>
<evidence type="ECO:0000256" key="9">
    <source>
        <dbReference type="ARBA" id="ARBA00022842"/>
    </source>
</evidence>
<evidence type="ECO:0000313" key="17">
    <source>
        <dbReference type="Proteomes" id="UP000469890"/>
    </source>
</evidence>
<evidence type="ECO:0000256" key="1">
    <source>
        <dbReference type="ARBA" id="ARBA00001946"/>
    </source>
</evidence>
<keyword evidence="7" id="KW-0227">DNA damage</keyword>
<evidence type="ECO:0000256" key="8">
    <source>
        <dbReference type="ARBA" id="ARBA00022801"/>
    </source>
</evidence>
<comment type="subcellular location">
    <subcellularLocation>
        <location evidence="2">Nucleus</location>
    </subcellularLocation>
</comment>
<evidence type="ECO:0000313" key="16">
    <source>
        <dbReference type="EMBL" id="KAF1797137.1"/>
    </source>
</evidence>
<dbReference type="AlphaFoldDB" id="A0A8H4B8Y7"/>
<dbReference type="Gene3D" id="3.40.50.10130">
    <property type="match status" value="1"/>
</dbReference>
<comment type="similarity">
    <text evidence="3">Belongs to the EME1/MMS4 family.</text>
</comment>
<keyword evidence="6" id="KW-0255">Endonuclease</keyword>
<dbReference type="GO" id="GO:0000712">
    <property type="term" value="P:resolution of meiotic recombination intermediates"/>
    <property type="evidence" value="ECO:0007669"/>
    <property type="project" value="TreeGrafter"/>
</dbReference>
<dbReference type="GO" id="GO:0046872">
    <property type="term" value="F:metal ion binding"/>
    <property type="evidence" value="ECO:0007669"/>
    <property type="project" value="UniProtKB-KW"/>
</dbReference>
<feature type="compositionally biased region" description="Basic and acidic residues" evidence="14">
    <location>
        <begin position="312"/>
        <end position="345"/>
    </location>
</feature>
<evidence type="ECO:0000256" key="11">
    <source>
        <dbReference type="ARBA" id="ARBA00023204"/>
    </source>
</evidence>
<dbReference type="PANTHER" id="PTHR21077:SF5">
    <property type="entry name" value="CROSSOVER JUNCTION ENDONUCLEASE MMS4"/>
    <property type="match status" value="1"/>
</dbReference>
<evidence type="ECO:0000256" key="10">
    <source>
        <dbReference type="ARBA" id="ARBA00023172"/>
    </source>
</evidence>
<keyword evidence="9" id="KW-0460">Magnesium</keyword>
<keyword evidence="11" id="KW-0234">DNA repair</keyword>
<feature type="compositionally biased region" description="Pro residues" evidence="14">
    <location>
        <begin position="161"/>
        <end position="178"/>
    </location>
</feature>
<evidence type="ECO:0000256" key="14">
    <source>
        <dbReference type="SAM" id="MobiDB-lite"/>
    </source>
</evidence>
<evidence type="ECO:0000256" key="6">
    <source>
        <dbReference type="ARBA" id="ARBA00022759"/>
    </source>
</evidence>
<dbReference type="GO" id="GO:0031573">
    <property type="term" value="P:mitotic intra-S DNA damage checkpoint signaling"/>
    <property type="evidence" value="ECO:0007669"/>
    <property type="project" value="TreeGrafter"/>
</dbReference>
<feature type="domain" description="ERCC4" evidence="15">
    <location>
        <begin position="481"/>
        <end position="579"/>
    </location>
</feature>
<keyword evidence="8" id="KW-0378">Hydrolase</keyword>
<accession>A0A8H4B8Y7</accession>
<reference evidence="16 17" key="1">
    <citation type="submission" date="2019-09" db="EMBL/GenBank/DDBJ databases">
        <authorList>
            <consortium name="DOE Joint Genome Institute"/>
            <person name="Mondo S.J."/>
            <person name="Navarro-Mendoza M.I."/>
            <person name="Perez-Arques C."/>
            <person name="Panchal S."/>
            <person name="Nicolas F.E."/>
            <person name="Ganguly P."/>
            <person name="Pangilinan J."/>
            <person name="Grigoriev I."/>
            <person name="Heitman J."/>
            <person name="Sanya K."/>
            <person name="Garre V."/>
        </authorList>
    </citation>
    <scope>NUCLEOTIDE SEQUENCE [LARGE SCALE GENOMIC DNA]</scope>
    <source>
        <strain evidence="16 17">MU402</strain>
    </source>
</reference>
<comment type="caution">
    <text evidence="16">The sequence shown here is derived from an EMBL/GenBank/DDBJ whole genome shotgun (WGS) entry which is preliminary data.</text>
</comment>
<name>A0A8H4B8Y7_MUCCL</name>
<evidence type="ECO:0000256" key="3">
    <source>
        <dbReference type="ARBA" id="ARBA00005313"/>
    </source>
</evidence>
<dbReference type="CDD" id="cd14376">
    <property type="entry name" value="CUE_AUP1_AMFR_like"/>
    <property type="match status" value="1"/>
</dbReference>
<dbReference type="InterPro" id="IPR006166">
    <property type="entry name" value="ERCC4_domain"/>
</dbReference>
<dbReference type="GO" id="GO:0008821">
    <property type="term" value="F:crossover junction DNA endonuclease activity"/>
    <property type="evidence" value="ECO:0007669"/>
    <property type="project" value="TreeGrafter"/>
</dbReference>
<dbReference type="Proteomes" id="UP000469890">
    <property type="component" value="Unassembled WGS sequence"/>
</dbReference>
<proteinExistence type="inferred from homology"/>
<comment type="cofactor">
    <cofactor evidence="1">
        <name>Mg(2+)</name>
        <dbReference type="ChEBI" id="CHEBI:18420"/>
    </cofactor>
</comment>